<protein>
    <submittedName>
        <fullName evidence="2">Uncharacterized protein</fullName>
    </submittedName>
</protein>
<gene>
    <name evidence="2" type="ORF">HF519_08665</name>
</gene>
<proteinExistence type="predicted"/>
<reference evidence="2 3" key="1">
    <citation type="submission" date="2020-04" db="EMBL/GenBank/DDBJ databases">
        <authorList>
            <person name="Klaysubun C."/>
            <person name="Duangmal K."/>
            <person name="Lipun K."/>
        </authorList>
    </citation>
    <scope>NUCLEOTIDE SEQUENCE [LARGE SCALE GENOMIC DNA]</scope>
    <source>
        <strain evidence="2 3">DSM 45300</strain>
    </source>
</reference>
<feature type="compositionally biased region" description="Basic and acidic residues" evidence="1">
    <location>
        <begin position="1"/>
        <end position="19"/>
    </location>
</feature>
<evidence type="ECO:0000313" key="3">
    <source>
        <dbReference type="Proteomes" id="UP000586918"/>
    </source>
</evidence>
<name>A0A848DGI0_9PSEU</name>
<sequence>MSGDHQDPRPAHDHGDEQRQAMSVLRGIWSARGQTSAELEERFGTGHTKVCRNMKDIGFGGMAPDAVPSGPEGTNTPVDPDLRSAWRARLEREGKLRPGGVSIGEMIRHPDSD</sequence>
<feature type="region of interest" description="Disordered" evidence="1">
    <location>
        <begin position="1"/>
        <end position="23"/>
    </location>
</feature>
<dbReference type="Proteomes" id="UP000586918">
    <property type="component" value="Unassembled WGS sequence"/>
</dbReference>
<organism evidence="2 3">
    <name type="scientific">Pseudonocardia bannensis</name>
    <dbReference type="NCBI Taxonomy" id="630973"/>
    <lineage>
        <taxon>Bacteria</taxon>
        <taxon>Bacillati</taxon>
        <taxon>Actinomycetota</taxon>
        <taxon>Actinomycetes</taxon>
        <taxon>Pseudonocardiales</taxon>
        <taxon>Pseudonocardiaceae</taxon>
        <taxon>Pseudonocardia</taxon>
    </lineage>
</organism>
<dbReference type="EMBL" id="JAAXKZ010000022">
    <property type="protein sequence ID" value="NMH91654.1"/>
    <property type="molecule type" value="Genomic_DNA"/>
</dbReference>
<accession>A0A848DGI0</accession>
<comment type="caution">
    <text evidence="2">The sequence shown here is derived from an EMBL/GenBank/DDBJ whole genome shotgun (WGS) entry which is preliminary data.</text>
</comment>
<keyword evidence="3" id="KW-1185">Reference proteome</keyword>
<evidence type="ECO:0000256" key="1">
    <source>
        <dbReference type="SAM" id="MobiDB-lite"/>
    </source>
</evidence>
<evidence type="ECO:0000313" key="2">
    <source>
        <dbReference type="EMBL" id="NMH91654.1"/>
    </source>
</evidence>
<feature type="region of interest" description="Disordered" evidence="1">
    <location>
        <begin position="62"/>
        <end position="81"/>
    </location>
</feature>
<dbReference type="RefSeq" id="WP_169411974.1">
    <property type="nucleotide sequence ID" value="NZ_JAAXKZ010000022.1"/>
</dbReference>
<dbReference type="AlphaFoldDB" id="A0A848DGI0"/>